<accession>A0A395S9Z7</accession>
<organism evidence="1 2">
    <name type="scientific">Fusarium longipes</name>
    <dbReference type="NCBI Taxonomy" id="694270"/>
    <lineage>
        <taxon>Eukaryota</taxon>
        <taxon>Fungi</taxon>
        <taxon>Dikarya</taxon>
        <taxon>Ascomycota</taxon>
        <taxon>Pezizomycotina</taxon>
        <taxon>Sordariomycetes</taxon>
        <taxon>Hypocreomycetidae</taxon>
        <taxon>Hypocreales</taxon>
        <taxon>Nectriaceae</taxon>
        <taxon>Fusarium</taxon>
    </lineage>
</organism>
<sequence length="149" mass="16761">MANSATMSPTCSITAYRLSVKVHNLTSFVYRLHHDFPVLDWSPTGSGPITLPFNLPSRGFMQCLDENLSEVSNELESFLSNPSNVEYRAWGKDLDRRFEALESAFEAIHTKVLKLDPVRLDEALVQFGVADDYLNSALEPLLFGEEDAY</sequence>
<keyword evidence="2" id="KW-1185">Reference proteome</keyword>
<dbReference type="EMBL" id="PXOG01000185">
    <property type="protein sequence ID" value="RGP69233.1"/>
    <property type="molecule type" value="Genomic_DNA"/>
</dbReference>
<dbReference type="AlphaFoldDB" id="A0A395S9Z7"/>
<name>A0A395S9Z7_9HYPO</name>
<dbReference type="STRING" id="694270.A0A395S9Z7"/>
<dbReference type="Proteomes" id="UP000266234">
    <property type="component" value="Unassembled WGS sequence"/>
</dbReference>
<gene>
    <name evidence="1" type="ORF">FLONG3_7869</name>
</gene>
<reference evidence="1 2" key="1">
    <citation type="journal article" date="2018" name="PLoS Pathog.">
        <title>Evolution of structural diversity of trichothecenes, a family of toxins produced by plant pathogenic and entomopathogenic fungi.</title>
        <authorList>
            <person name="Proctor R.H."/>
            <person name="McCormick S.P."/>
            <person name="Kim H.S."/>
            <person name="Cardoza R.E."/>
            <person name="Stanley A.M."/>
            <person name="Lindo L."/>
            <person name="Kelly A."/>
            <person name="Brown D.W."/>
            <person name="Lee T."/>
            <person name="Vaughan M.M."/>
            <person name="Alexander N.J."/>
            <person name="Busman M."/>
            <person name="Gutierrez S."/>
        </authorList>
    </citation>
    <scope>NUCLEOTIDE SEQUENCE [LARGE SCALE GENOMIC DNA]</scope>
    <source>
        <strain evidence="1 2">NRRL 20695</strain>
    </source>
</reference>
<evidence type="ECO:0000313" key="1">
    <source>
        <dbReference type="EMBL" id="RGP69233.1"/>
    </source>
</evidence>
<comment type="caution">
    <text evidence="1">The sequence shown here is derived from an EMBL/GenBank/DDBJ whole genome shotgun (WGS) entry which is preliminary data.</text>
</comment>
<proteinExistence type="predicted"/>
<dbReference type="OrthoDB" id="5100159at2759"/>
<protein>
    <submittedName>
        <fullName evidence="1">Uncharacterized protein</fullName>
    </submittedName>
</protein>
<evidence type="ECO:0000313" key="2">
    <source>
        <dbReference type="Proteomes" id="UP000266234"/>
    </source>
</evidence>